<gene>
    <name evidence="2" type="ORF">ATL45_0431</name>
    <name evidence="3" type="ORF">SAMN05421805_111103</name>
</gene>
<dbReference type="Proteomes" id="UP000199398">
    <property type="component" value="Unassembled WGS sequence"/>
</dbReference>
<dbReference type="EMBL" id="RBXX01000002">
    <property type="protein sequence ID" value="RKT82187.1"/>
    <property type="molecule type" value="Genomic_DNA"/>
</dbReference>
<keyword evidence="5" id="KW-1185">Reference proteome</keyword>
<dbReference type="Proteomes" id="UP000270697">
    <property type="component" value="Unassembled WGS sequence"/>
</dbReference>
<proteinExistence type="predicted"/>
<evidence type="ECO:0000313" key="3">
    <source>
        <dbReference type="EMBL" id="SFO23833.1"/>
    </source>
</evidence>
<keyword evidence="1" id="KW-0560">Oxidoreductase</keyword>
<dbReference type="PANTHER" id="PTHR43539:SF78">
    <property type="entry name" value="FLAVIN-CONTAINING MONOOXYGENASE"/>
    <property type="match status" value="1"/>
</dbReference>
<dbReference type="OrthoDB" id="7279140at2"/>
<evidence type="ECO:0000256" key="1">
    <source>
        <dbReference type="ARBA" id="ARBA00023002"/>
    </source>
</evidence>
<reference evidence="2 5" key="2">
    <citation type="submission" date="2018-10" db="EMBL/GenBank/DDBJ databases">
        <title>Sequencing the genomes of 1000 actinobacteria strains.</title>
        <authorList>
            <person name="Klenk H.-P."/>
        </authorList>
    </citation>
    <scope>NUCLEOTIDE SEQUENCE [LARGE SCALE GENOMIC DNA]</scope>
    <source>
        <strain evidence="2 5">DSM 45119</strain>
    </source>
</reference>
<dbReference type="GO" id="GO:0050660">
    <property type="term" value="F:flavin adenine dinucleotide binding"/>
    <property type="evidence" value="ECO:0007669"/>
    <property type="project" value="TreeGrafter"/>
</dbReference>
<dbReference type="SUPFAM" id="SSF51905">
    <property type="entry name" value="FAD/NAD(P)-binding domain"/>
    <property type="match status" value="1"/>
</dbReference>
<dbReference type="Gene3D" id="3.50.50.60">
    <property type="entry name" value="FAD/NAD(P)-binding domain"/>
    <property type="match status" value="1"/>
</dbReference>
<dbReference type="RefSeq" id="WP_093156179.1">
    <property type="nucleotide sequence ID" value="NZ_FOUP01000011.1"/>
</dbReference>
<dbReference type="AlphaFoldDB" id="A0A1I5FJL3"/>
<dbReference type="STRING" id="455193.SAMN05421805_111103"/>
<dbReference type="GO" id="GO:0004497">
    <property type="term" value="F:monooxygenase activity"/>
    <property type="evidence" value="ECO:0007669"/>
    <property type="project" value="TreeGrafter"/>
</dbReference>
<dbReference type="EMBL" id="FOUP01000011">
    <property type="protein sequence ID" value="SFO23833.1"/>
    <property type="molecule type" value="Genomic_DNA"/>
</dbReference>
<name>A0A1I5FJL3_9PSEU</name>
<dbReference type="InterPro" id="IPR036188">
    <property type="entry name" value="FAD/NAD-bd_sf"/>
</dbReference>
<accession>A0A1I5FJL3</accession>
<evidence type="ECO:0000313" key="2">
    <source>
        <dbReference type="EMBL" id="RKT82187.1"/>
    </source>
</evidence>
<dbReference type="Pfam" id="PF13738">
    <property type="entry name" value="Pyr_redox_3"/>
    <property type="match status" value="1"/>
</dbReference>
<dbReference type="InterPro" id="IPR050982">
    <property type="entry name" value="Auxin_biosynth/cation_transpt"/>
</dbReference>
<reference evidence="3 4" key="1">
    <citation type="submission" date="2016-10" db="EMBL/GenBank/DDBJ databases">
        <authorList>
            <person name="de Groot N.N."/>
        </authorList>
    </citation>
    <scope>NUCLEOTIDE SEQUENCE [LARGE SCALE GENOMIC DNA]</scope>
    <source>
        <strain evidence="3 4">CPCC 201259</strain>
    </source>
</reference>
<evidence type="ECO:0000313" key="5">
    <source>
        <dbReference type="Proteomes" id="UP000270697"/>
    </source>
</evidence>
<dbReference type="PANTHER" id="PTHR43539">
    <property type="entry name" value="FLAVIN-BINDING MONOOXYGENASE-LIKE PROTEIN (AFU_ORTHOLOGUE AFUA_4G09220)"/>
    <property type="match status" value="1"/>
</dbReference>
<evidence type="ECO:0000313" key="4">
    <source>
        <dbReference type="Proteomes" id="UP000199398"/>
    </source>
</evidence>
<dbReference type="PRINTS" id="PR00368">
    <property type="entry name" value="FADPNR"/>
</dbReference>
<protein>
    <submittedName>
        <fullName evidence="2">Pyridine nucleotide-disulfide oxidoreductase</fullName>
    </submittedName>
    <submittedName>
        <fullName evidence="3">Pyridine nucleotide-disulphide oxidoreductase</fullName>
    </submittedName>
</protein>
<dbReference type="PRINTS" id="PR00411">
    <property type="entry name" value="PNDRDTASEI"/>
</dbReference>
<organism evidence="3 4">
    <name type="scientific">Saccharopolyspora antimicrobica</name>
    <dbReference type="NCBI Taxonomy" id="455193"/>
    <lineage>
        <taxon>Bacteria</taxon>
        <taxon>Bacillati</taxon>
        <taxon>Actinomycetota</taxon>
        <taxon>Actinomycetes</taxon>
        <taxon>Pseudonocardiales</taxon>
        <taxon>Pseudonocardiaceae</taxon>
        <taxon>Saccharopolyspora</taxon>
    </lineage>
</organism>
<sequence>MDELPVVVVGAGPIGLAAAAHLAERGFEPLVLEAASEVGASVREWGHVRLFSRWAELIDPAAARLLEARGWQRPDAAVYPTGADWASEYLEPLATALGDRVRLGARVAGVARQGRDRVVDAGRDTEPLTVHVTTAGGEERITARAVIDASGTWGSPNPLGGDGLPALGERAARERITYQVPDFTDEQVRARFAGKRVVIAGSGHSALTALVGLAHVAEETPGTEIVWVLRRGTPGNIFGGGEADQLPARGALGLRARQAAEAGCVRTVTGFRTASVEPDGDGRLVLTSFDGHRTDPVDEVVVLTGFRPDLSWLSEIRLELDPVLQAPVALAPLIDPNVHSCGTVYPHGAKELSHPEPGVFLVGMKSYGRAPTFLAMTGYEQVRSVVAAIAGDTEAAERVELALPETGVCGGAGLFDEPEAEKGGCCAAPEVIGLTAPPSRAG</sequence>